<dbReference type="EMBL" id="CP048222">
    <property type="protein sequence ID" value="QHT72036.1"/>
    <property type="molecule type" value="Genomic_DNA"/>
</dbReference>
<comment type="cofactor">
    <cofactor evidence="1">
        <name>Zn(2+)</name>
        <dbReference type="ChEBI" id="CHEBI:29105"/>
    </cofactor>
</comment>
<keyword evidence="6 8" id="KW-0482">Metalloprotease</keyword>
<dbReference type="GO" id="GO:0051603">
    <property type="term" value="P:proteolysis involved in protein catabolic process"/>
    <property type="evidence" value="ECO:0007669"/>
    <property type="project" value="TreeGrafter"/>
</dbReference>
<sequence length="455" mass="51323">MLMSKGQEVAMGQQSDPEIINYFGLYEDKSLQRFIEEKGQQMAAVSHRKDLKYQFKIVDSPVVNAFAVPGGYVYFTRGIMAHFNNEAEFAGVLGHEIGHVTARHSAKQYSKAMLAQVGLVAGMIVSPEFAQYADVAQQGLSLLFLKFGRDDERQSDKLGVEYSTKIGYDAQEMADFFQTLDRISKQSGAEEAPDFLSTHPNPQDRYRDVQKLATDWKKKTDATSLKVNRNSYLKMIDGIIYGDDPKQGFVENNVFYHPVLKFQFPIPPTWAFQNTPQQVQMAPKEGDAMMAMTLAQGQSLEAAAQSLVQNNQLTVIESKQENVNGLPAIAIIAQPQPQQQQGQQQQQDVRALIYLIQYGENIYQMMGITSTTNFNNYFNTFNTVITNFRKLNDPEKINRKPDRIRIKSVKRNGTLAQALADLKVHQDKIQELAILNGMQPEDKVESGMLVKVLEK</sequence>
<keyword evidence="4" id="KW-0378">Hydrolase</keyword>
<dbReference type="AlphaFoldDB" id="A0A6C0GVJ4"/>
<keyword evidence="5" id="KW-0862">Zinc</keyword>
<evidence type="ECO:0000313" key="9">
    <source>
        <dbReference type="Proteomes" id="UP000480178"/>
    </source>
</evidence>
<evidence type="ECO:0000256" key="2">
    <source>
        <dbReference type="ARBA" id="ARBA00022670"/>
    </source>
</evidence>
<dbReference type="Proteomes" id="UP000480178">
    <property type="component" value="Chromosome"/>
</dbReference>
<dbReference type="Pfam" id="PF01435">
    <property type="entry name" value="Peptidase_M48"/>
    <property type="match status" value="1"/>
</dbReference>
<dbReference type="CDD" id="cd07333">
    <property type="entry name" value="M48C_bepA_like"/>
    <property type="match status" value="1"/>
</dbReference>
<protein>
    <submittedName>
        <fullName evidence="8">M48 family metalloprotease</fullName>
    </submittedName>
</protein>
<evidence type="ECO:0000256" key="1">
    <source>
        <dbReference type="ARBA" id="ARBA00001947"/>
    </source>
</evidence>
<organism evidence="8 9">
    <name type="scientific">Rhodocytophaga rosea</name>
    <dbReference type="NCBI Taxonomy" id="2704465"/>
    <lineage>
        <taxon>Bacteria</taxon>
        <taxon>Pseudomonadati</taxon>
        <taxon>Bacteroidota</taxon>
        <taxon>Cytophagia</taxon>
        <taxon>Cytophagales</taxon>
        <taxon>Rhodocytophagaceae</taxon>
        <taxon>Rhodocytophaga</taxon>
    </lineage>
</organism>
<evidence type="ECO:0000256" key="3">
    <source>
        <dbReference type="ARBA" id="ARBA00022723"/>
    </source>
</evidence>
<evidence type="ECO:0000313" key="8">
    <source>
        <dbReference type="EMBL" id="QHT72036.1"/>
    </source>
</evidence>
<dbReference type="PANTHER" id="PTHR22726">
    <property type="entry name" value="METALLOENDOPEPTIDASE OMA1"/>
    <property type="match status" value="1"/>
</dbReference>
<feature type="domain" description="Peptidase M48" evidence="7">
    <location>
        <begin position="32"/>
        <end position="211"/>
    </location>
</feature>
<evidence type="ECO:0000256" key="5">
    <source>
        <dbReference type="ARBA" id="ARBA00022833"/>
    </source>
</evidence>
<dbReference type="InterPro" id="IPR051156">
    <property type="entry name" value="Mito/Outer_Membr_Metalloprot"/>
</dbReference>
<evidence type="ECO:0000256" key="6">
    <source>
        <dbReference type="ARBA" id="ARBA00023049"/>
    </source>
</evidence>
<dbReference type="PANTHER" id="PTHR22726:SF1">
    <property type="entry name" value="METALLOENDOPEPTIDASE OMA1, MITOCHONDRIAL"/>
    <property type="match status" value="1"/>
</dbReference>
<dbReference type="KEGG" id="rhoz:GXP67_15415"/>
<keyword evidence="9" id="KW-1185">Reference proteome</keyword>
<keyword evidence="3" id="KW-0479">Metal-binding</keyword>
<dbReference type="GO" id="GO:0016020">
    <property type="term" value="C:membrane"/>
    <property type="evidence" value="ECO:0007669"/>
    <property type="project" value="TreeGrafter"/>
</dbReference>
<gene>
    <name evidence="8" type="ORF">GXP67_15415</name>
</gene>
<evidence type="ECO:0000259" key="7">
    <source>
        <dbReference type="Pfam" id="PF01435"/>
    </source>
</evidence>
<keyword evidence="2 8" id="KW-0645">Protease</keyword>
<accession>A0A6C0GVJ4</accession>
<name>A0A6C0GVJ4_9BACT</name>
<proteinExistence type="predicted"/>
<dbReference type="GO" id="GO:0004222">
    <property type="term" value="F:metalloendopeptidase activity"/>
    <property type="evidence" value="ECO:0007669"/>
    <property type="project" value="InterPro"/>
</dbReference>
<reference evidence="8 9" key="1">
    <citation type="submission" date="2020-01" db="EMBL/GenBank/DDBJ databases">
        <authorList>
            <person name="Kim M.K."/>
        </authorList>
    </citation>
    <scope>NUCLEOTIDE SEQUENCE [LARGE SCALE GENOMIC DNA]</scope>
    <source>
        <strain evidence="8 9">172606-1</strain>
    </source>
</reference>
<dbReference type="InterPro" id="IPR001915">
    <property type="entry name" value="Peptidase_M48"/>
</dbReference>
<evidence type="ECO:0000256" key="4">
    <source>
        <dbReference type="ARBA" id="ARBA00022801"/>
    </source>
</evidence>
<dbReference type="GO" id="GO:0046872">
    <property type="term" value="F:metal ion binding"/>
    <property type="evidence" value="ECO:0007669"/>
    <property type="project" value="UniProtKB-KW"/>
</dbReference>
<dbReference type="Gene3D" id="3.30.2010.10">
    <property type="entry name" value="Metalloproteases ('zincins'), catalytic domain"/>
    <property type="match status" value="1"/>
</dbReference>